<dbReference type="EMBL" id="BEHY01000085">
    <property type="protein sequence ID" value="GBD09956.1"/>
    <property type="molecule type" value="Genomic_DNA"/>
</dbReference>
<proteinExistence type="predicted"/>
<name>A0A2H5Y930_9CHLR</name>
<evidence type="ECO:0000313" key="1">
    <source>
        <dbReference type="EMBL" id="GBD09956.1"/>
    </source>
</evidence>
<reference evidence="2" key="1">
    <citation type="submission" date="2017-09" db="EMBL/GenBank/DDBJ databases">
        <title>Metaegenomics of thermophilic ammonia-oxidizing enrichment culture.</title>
        <authorList>
            <person name="Kato S."/>
            <person name="Suzuki K."/>
        </authorList>
    </citation>
    <scope>NUCLEOTIDE SEQUENCE [LARGE SCALE GENOMIC DNA]</scope>
</reference>
<accession>A0A2H5Y930</accession>
<dbReference type="AlphaFoldDB" id="A0A2H5Y930"/>
<comment type="caution">
    <text evidence="1">The sequence shown here is derived from an EMBL/GenBank/DDBJ whole genome shotgun (WGS) entry which is preliminary data.</text>
</comment>
<evidence type="ECO:0000313" key="2">
    <source>
        <dbReference type="Proteomes" id="UP000236642"/>
    </source>
</evidence>
<protein>
    <submittedName>
        <fullName evidence="1">Uncharacterized protein</fullName>
    </submittedName>
</protein>
<organism evidence="1 2">
    <name type="scientific">Candidatus Thermoflexus japonica</name>
    <dbReference type="NCBI Taxonomy" id="2035417"/>
    <lineage>
        <taxon>Bacteria</taxon>
        <taxon>Bacillati</taxon>
        <taxon>Chloroflexota</taxon>
        <taxon>Thermoflexia</taxon>
        <taxon>Thermoflexales</taxon>
        <taxon>Thermoflexaceae</taxon>
        <taxon>Thermoflexus</taxon>
    </lineage>
</organism>
<sequence>MLLLLAGDFRQHGADSSLQCLYLRGQNHHLLAQQELAQALAPFRVLFQQANQIVEIFHCERHPSTPFWG</sequence>
<gene>
    <name evidence="1" type="ORF">HRbin22_02218</name>
</gene>
<dbReference type="Proteomes" id="UP000236642">
    <property type="component" value="Unassembled WGS sequence"/>
</dbReference>